<accession>A0ACC1SJM4</accession>
<protein>
    <submittedName>
        <fullName evidence="1">Uncharacterized protein</fullName>
    </submittedName>
</protein>
<organism evidence="1 2">
    <name type="scientific">Fusarium decemcellulare</name>
    <dbReference type="NCBI Taxonomy" id="57161"/>
    <lineage>
        <taxon>Eukaryota</taxon>
        <taxon>Fungi</taxon>
        <taxon>Dikarya</taxon>
        <taxon>Ascomycota</taxon>
        <taxon>Pezizomycotina</taxon>
        <taxon>Sordariomycetes</taxon>
        <taxon>Hypocreomycetidae</taxon>
        <taxon>Hypocreales</taxon>
        <taxon>Nectriaceae</taxon>
        <taxon>Fusarium</taxon>
        <taxon>Fusarium decemcellulare species complex</taxon>
    </lineage>
</organism>
<evidence type="ECO:0000313" key="2">
    <source>
        <dbReference type="Proteomes" id="UP001148629"/>
    </source>
</evidence>
<name>A0ACC1SJM4_9HYPO</name>
<comment type="caution">
    <text evidence="1">The sequence shown here is derived from an EMBL/GenBank/DDBJ whole genome shotgun (WGS) entry which is preliminary data.</text>
</comment>
<keyword evidence="2" id="KW-1185">Reference proteome</keyword>
<dbReference type="Proteomes" id="UP001148629">
    <property type="component" value="Unassembled WGS sequence"/>
</dbReference>
<sequence>MATSATHIMQGQQFFTNLDHIYVDSSLVVDRAKDTKHPRVSQAVYPVDYGYLEAEASLPTRKYPHEYRPDQRSERLRKVLNENRLVAAFGDSHIFPRPLGSNCIPVLDLVREPRERSMASDYTGRKIDTEHYLGGSAHQAFESHGVPVYAMAEVSITRFTNNGPLSLFSLLLFTSTFGIRLGILAIGLLLSVFPSQFTSTMLVSDLAESHIASFDQQTNYGYNYEKENRNIDSESLSVHGVDYWNQRPSASEIFAEYSQPVDAPDGVDDTGPTIRAFLPVPTQADRETLRSFNGKTRIFDARVVCITSPDGLGKIYMYLQMTLCFDALDRESPNGVSDILNITAYGPSNHTEPFFTFNHEQNIYDTLTVRRQLGAVTPAETKDGPERQILTISPEDMEASLNETDKKHLQNLNDTNYLN</sequence>
<evidence type="ECO:0000313" key="1">
    <source>
        <dbReference type="EMBL" id="KAJ3541118.1"/>
    </source>
</evidence>
<gene>
    <name evidence="1" type="ORF">NM208_g4752</name>
</gene>
<reference evidence="1" key="1">
    <citation type="submission" date="2022-08" db="EMBL/GenBank/DDBJ databases">
        <title>Genome Sequence of Fusarium decemcellulare.</title>
        <authorList>
            <person name="Buettner E."/>
        </authorList>
    </citation>
    <scope>NUCLEOTIDE SEQUENCE</scope>
    <source>
        <strain evidence="1">Babe19</strain>
    </source>
</reference>
<dbReference type="EMBL" id="JANRMS010000370">
    <property type="protein sequence ID" value="KAJ3541118.1"/>
    <property type="molecule type" value="Genomic_DNA"/>
</dbReference>
<proteinExistence type="predicted"/>